<dbReference type="OrthoDB" id="150993at2"/>
<accession>A0A5C6C444</accession>
<name>A0A5C6C444_9BACT</name>
<dbReference type="AlphaFoldDB" id="A0A5C6C444"/>
<dbReference type="Pfam" id="PF09844">
    <property type="entry name" value="DUF2071"/>
    <property type="match status" value="1"/>
</dbReference>
<dbReference type="EMBL" id="SJPU01000001">
    <property type="protein sequence ID" value="TWU18855.1"/>
    <property type="molecule type" value="Genomic_DNA"/>
</dbReference>
<dbReference type="PANTHER" id="PTHR39186:SF1">
    <property type="entry name" value="DUF2071 DOMAIN-CONTAINING PROTEIN"/>
    <property type="match status" value="1"/>
</dbReference>
<organism evidence="1 2">
    <name type="scientific">Allorhodopirellula heiligendammensis</name>
    <dbReference type="NCBI Taxonomy" id="2714739"/>
    <lineage>
        <taxon>Bacteria</taxon>
        <taxon>Pseudomonadati</taxon>
        <taxon>Planctomycetota</taxon>
        <taxon>Planctomycetia</taxon>
        <taxon>Pirellulales</taxon>
        <taxon>Pirellulaceae</taxon>
        <taxon>Allorhodopirellula</taxon>
    </lineage>
</organism>
<dbReference type="PANTHER" id="PTHR39186">
    <property type="entry name" value="DUF2071 FAMILY PROTEIN"/>
    <property type="match status" value="1"/>
</dbReference>
<gene>
    <name evidence="1" type="ORF">Poly21_10220</name>
</gene>
<dbReference type="Gene3D" id="2.40.400.10">
    <property type="entry name" value="Acetoacetate decarboxylase-like"/>
    <property type="match status" value="1"/>
</dbReference>
<dbReference type="Proteomes" id="UP000319908">
    <property type="component" value="Unassembled WGS sequence"/>
</dbReference>
<evidence type="ECO:0000313" key="2">
    <source>
        <dbReference type="Proteomes" id="UP000319908"/>
    </source>
</evidence>
<reference evidence="1 2" key="1">
    <citation type="journal article" date="2020" name="Antonie Van Leeuwenhoek">
        <title>Rhodopirellula heiligendammensis sp. nov., Rhodopirellula pilleata sp. nov., and Rhodopirellula solitaria sp. nov. isolated from natural or artificial marine surfaces in Northern Germany and California, USA, and emended description of the genus Rhodopirellula.</title>
        <authorList>
            <person name="Kallscheuer N."/>
            <person name="Wiegand S."/>
            <person name="Jogler M."/>
            <person name="Boedeker C."/>
            <person name="Peeters S.H."/>
            <person name="Rast P."/>
            <person name="Heuer A."/>
            <person name="Jetten M.S.M."/>
            <person name="Rohde M."/>
            <person name="Jogler C."/>
        </authorList>
    </citation>
    <scope>NUCLEOTIDE SEQUENCE [LARGE SCALE GENOMIC DNA]</scope>
    <source>
        <strain evidence="1 2">Poly21</strain>
    </source>
</reference>
<evidence type="ECO:0008006" key="3">
    <source>
        <dbReference type="Google" id="ProtNLM"/>
    </source>
</evidence>
<dbReference type="InterPro" id="IPR023375">
    <property type="entry name" value="ADC_dom_sf"/>
</dbReference>
<proteinExistence type="predicted"/>
<keyword evidence="2" id="KW-1185">Reference proteome</keyword>
<sequence>MKERTEEMVSDRTWSLPNQPWVMRMTWSELLFAHWPIEPDLVASLLPNGVTLDTRDGKAWVGIVPFLMSNIGPRWCPPIPGLSQFLELNVRTYVTIDGKPGVWFFSLDAASRVAVRVARATFNLPYMDATMSIDCDADGAIDYRSGRTHRGEPAAEYEATYAATGDFFHAQPGTLEHWLTARYCLYSANRGGCIFRGEIDHQPWTIARATYEERINTMGKPLGFEFVGEPHLLFAKPINVKAWLTSRCGTQLA</sequence>
<dbReference type="SUPFAM" id="SSF160104">
    <property type="entry name" value="Acetoacetate decarboxylase-like"/>
    <property type="match status" value="1"/>
</dbReference>
<dbReference type="RefSeq" id="WP_146405819.1">
    <property type="nucleotide sequence ID" value="NZ_SJPU01000001.1"/>
</dbReference>
<dbReference type="InterPro" id="IPR018644">
    <property type="entry name" value="DUF2071"/>
</dbReference>
<protein>
    <recommendedName>
        <fullName evidence="3">DUF2071 domain-containing protein</fullName>
    </recommendedName>
</protein>
<evidence type="ECO:0000313" key="1">
    <source>
        <dbReference type="EMBL" id="TWU18855.1"/>
    </source>
</evidence>
<comment type="caution">
    <text evidence="1">The sequence shown here is derived from an EMBL/GenBank/DDBJ whole genome shotgun (WGS) entry which is preliminary data.</text>
</comment>